<dbReference type="GO" id="GO:0005737">
    <property type="term" value="C:cytoplasm"/>
    <property type="evidence" value="ECO:0007669"/>
    <property type="project" value="InterPro"/>
</dbReference>
<dbReference type="Pfam" id="PF04223">
    <property type="entry name" value="CitF"/>
    <property type="match status" value="1"/>
</dbReference>
<organism evidence="1">
    <name type="scientific">bioreactor metagenome</name>
    <dbReference type="NCBI Taxonomy" id="1076179"/>
    <lineage>
        <taxon>unclassified sequences</taxon>
        <taxon>metagenomes</taxon>
        <taxon>ecological metagenomes</taxon>
    </lineage>
</organism>
<dbReference type="Gene3D" id="3.40.1080.10">
    <property type="entry name" value="Glutaconate Coenzyme A-transferase"/>
    <property type="match status" value="1"/>
</dbReference>
<dbReference type="PANTHER" id="PTHR40596:SF1">
    <property type="entry name" value="CITRATE LYASE ALPHA CHAIN"/>
    <property type="match status" value="1"/>
</dbReference>
<dbReference type="GO" id="GO:0009346">
    <property type="term" value="C:ATP-independent citrate lyase complex"/>
    <property type="evidence" value="ECO:0007669"/>
    <property type="project" value="InterPro"/>
</dbReference>
<comment type="caution">
    <text evidence="1">The sequence shown here is derived from an EMBL/GenBank/DDBJ whole genome shotgun (WGS) entry which is preliminary data.</text>
</comment>
<proteinExistence type="predicted"/>
<dbReference type="EC" id="4.1.3.6" evidence="1"/>
<dbReference type="SUPFAM" id="SSF100950">
    <property type="entry name" value="NagB/RpiA/CoA transferase-like"/>
    <property type="match status" value="1"/>
</dbReference>
<dbReference type="EMBL" id="VSSQ01054185">
    <property type="protein sequence ID" value="MPN08164.1"/>
    <property type="molecule type" value="Genomic_DNA"/>
</dbReference>
<name>A0A645F6C8_9ZZZZ</name>
<dbReference type="AlphaFoldDB" id="A0A645F6C8"/>
<protein>
    <submittedName>
        <fullName evidence="1">Citrate lyase alpha chain</fullName>
        <ecNumber evidence="1">4.1.3.6</ecNumber>
    </submittedName>
</protein>
<dbReference type="GO" id="GO:0008815">
    <property type="term" value="F:citrate (pro-3S)-lyase activity"/>
    <property type="evidence" value="ECO:0007669"/>
    <property type="project" value="UniProtKB-EC"/>
</dbReference>
<reference evidence="1" key="1">
    <citation type="submission" date="2019-08" db="EMBL/GenBank/DDBJ databases">
        <authorList>
            <person name="Kucharzyk K."/>
            <person name="Murdoch R.W."/>
            <person name="Higgins S."/>
            <person name="Loffler F."/>
        </authorList>
    </citation>
    <scope>NUCLEOTIDE SEQUENCE</scope>
</reference>
<gene>
    <name evidence="1" type="primary">citF_19</name>
    <name evidence="1" type="ORF">SDC9_155444</name>
</gene>
<dbReference type="InterPro" id="IPR006472">
    <property type="entry name" value="Citrate_lyase_asu"/>
</dbReference>
<evidence type="ECO:0000313" key="1">
    <source>
        <dbReference type="EMBL" id="MPN08164.1"/>
    </source>
</evidence>
<dbReference type="GO" id="GO:0006084">
    <property type="term" value="P:acetyl-CoA metabolic process"/>
    <property type="evidence" value="ECO:0007669"/>
    <property type="project" value="InterPro"/>
</dbReference>
<keyword evidence="1" id="KW-0456">Lyase</keyword>
<sequence>MKKQGIVGSFASGGITGYLVDMFREGLFRNLFDVQCFDLKAVESYASSHKHMRMSASMYGNPHNKGALVNNLDIVILGATEIDTNFNVNVTTASDGTIMGGSGGHSDTAAGAKLSIIVTKLTKARLPIIKDKVTTVTTPGESIDVIVTERGIAVNPRRQDLIEKLKATSLPVMTIEELKEVAERITGTPKAIDLSEEVVAVVEYRDGTVIDVIKKPL</sequence>
<dbReference type="InterPro" id="IPR037171">
    <property type="entry name" value="NagB/RpiA_transferase-like"/>
</dbReference>
<dbReference type="GO" id="GO:0008814">
    <property type="term" value="F:citrate CoA-transferase activity"/>
    <property type="evidence" value="ECO:0007669"/>
    <property type="project" value="InterPro"/>
</dbReference>
<accession>A0A645F6C8</accession>
<dbReference type="PANTHER" id="PTHR40596">
    <property type="entry name" value="CITRATE LYASE ALPHA CHAIN"/>
    <property type="match status" value="1"/>
</dbReference>